<dbReference type="eggNOG" id="COG3153">
    <property type="taxonomic scope" value="Bacteria"/>
</dbReference>
<dbReference type="AlphaFoldDB" id="V2Y8G9"/>
<protein>
    <recommendedName>
        <fullName evidence="3">N-acetyltransferase domain-containing protein</fullName>
    </recommendedName>
</protein>
<proteinExistence type="predicted"/>
<dbReference type="OrthoDB" id="2023340at2"/>
<evidence type="ECO:0000313" key="1">
    <source>
        <dbReference type="EMBL" id="ESL03971.1"/>
    </source>
</evidence>
<dbReference type="RefSeq" id="WP_023354020.1">
    <property type="nucleotide sequence ID" value="NZ_KI535367.1"/>
</dbReference>
<organism evidence="1 2">
    <name type="scientific">Catonella morbi ATCC 51271</name>
    <dbReference type="NCBI Taxonomy" id="592026"/>
    <lineage>
        <taxon>Bacteria</taxon>
        <taxon>Bacillati</taxon>
        <taxon>Bacillota</taxon>
        <taxon>Clostridia</taxon>
        <taxon>Lachnospirales</taxon>
        <taxon>Lachnospiraceae</taxon>
        <taxon>Catonella</taxon>
    </lineage>
</organism>
<evidence type="ECO:0008006" key="3">
    <source>
        <dbReference type="Google" id="ProtNLM"/>
    </source>
</evidence>
<accession>V2Y8G9</accession>
<reference evidence="1 2" key="1">
    <citation type="submission" date="2013-06" db="EMBL/GenBank/DDBJ databases">
        <authorList>
            <person name="Weinstock G."/>
            <person name="Sodergren E."/>
            <person name="Clifton S."/>
            <person name="Fulton L."/>
            <person name="Fulton B."/>
            <person name="Courtney L."/>
            <person name="Fronick C."/>
            <person name="Harrison M."/>
            <person name="Strong C."/>
            <person name="Farmer C."/>
            <person name="Delahaunty K."/>
            <person name="Markovic C."/>
            <person name="Hall O."/>
            <person name="Minx P."/>
            <person name="Tomlinson C."/>
            <person name="Mitreva M."/>
            <person name="Nelson J."/>
            <person name="Hou S."/>
            <person name="Wollam A."/>
            <person name="Pepin K.H."/>
            <person name="Johnson M."/>
            <person name="Bhonagiri V."/>
            <person name="Nash W.E."/>
            <person name="Warren W."/>
            <person name="Chinwalla A."/>
            <person name="Mardis E.R."/>
            <person name="Wilson R.K."/>
        </authorList>
    </citation>
    <scope>NUCLEOTIDE SEQUENCE [LARGE SCALE GENOMIC DNA]</scope>
    <source>
        <strain evidence="1 2">ATCC 51271</strain>
    </source>
</reference>
<evidence type="ECO:0000313" key="2">
    <source>
        <dbReference type="Proteomes" id="UP000018227"/>
    </source>
</evidence>
<dbReference type="Gene3D" id="3.40.630.30">
    <property type="match status" value="1"/>
</dbReference>
<dbReference type="STRING" id="592026.GCWU0000282_001139"/>
<gene>
    <name evidence="1" type="ORF">GCWU0000282_001139</name>
</gene>
<dbReference type="HOGENOM" id="CLU_890926_0_0_9"/>
<dbReference type="SUPFAM" id="SSF55729">
    <property type="entry name" value="Acyl-CoA N-acyltransferases (Nat)"/>
    <property type="match status" value="1"/>
</dbReference>
<comment type="caution">
    <text evidence="1">The sequence shown here is derived from an EMBL/GenBank/DDBJ whole genome shotgun (WGS) entry which is preliminary data.</text>
</comment>
<keyword evidence="2" id="KW-1185">Reference proteome</keyword>
<dbReference type="InterPro" id="IPR016181">
    <property type="entry name" value="Acyl_CoA_acyltransferase"/>
</dbReference>
<dbReference type="Proteomes" id="UP000018227">
    <property type="component" value="Unassembled WGS sequence"/>
</dbReference>
<dbReference type="EMBL" id="ACIL03000007">
    <property type="protein sequence ID" value="ESL03971.1"/>
    <property type="molecule type" value="Genomic_DNA"/>
</dbReference>
<name>V2Y8G9_9FIRM</name>
<sequence length="292" mass="34584">MEREKGILQLADYYEKFEVGNSSAYLIINENMRDYKAMFGFTELSDKMDEWKELFHLIEEKAKALGYSALVGPLNYSTWMSYRWAISRFDLRFFPDCNNPSFYPDYIKELGYRELYTYRSAEIAIKNPLHEVGEQIYNEKMAEGYRFVTFEGEEALTQVKEVYEISKDAFSDALLYSDIPYEVFEKLYLSWVKEINISLIIAYRGEEAVGYVFGYDSPFGKDFISKTSAVKKEYQKQKIYLALLYLGSELVKNKGYDTMIYHFQCEQKETFRRFAEGVEDNEKRYAVYVKEF</sequence>